<dbReference type="InterPro" id="IPR011013">
    <property type="entry name" value="Gal_mutarotase_sf_dom"/>
</dbReference>
<gene>
    <name evidence="1" type="ORF">IQ241_01365</name>
</gene>
<comment type="caution">
    <text evidence="1">The sequence shown here is derived from an EMBL/GenBank/DDBJ whole genome shotgun (WGS) entry which is preliminary data.</text>
</comment>
<evidence type="ECO:0000313" key="2">
    <source>
        <dbReference type="Proteomes" id="UP000636505"/>
    </source>
</evidence>
<dbReference type="GO" id="GO:0030246">
    <property type="term" value="F:carbohydrate binding"/>
    <property type="evidence" value="ECO:0007669"/>
    <property type="project" value="InterPro"/>
</dbReference>
<proteinExistence type="predicted"/>
<organism evidence="1 2">
    <name type="scientific">Vasconcelosia minhoensis LEGE 07310</name>
    <dbReference type="NCBI Taxonomy" id="915328"/>
    <lineage>
        <taxon>Bacteria</taxon>
        <taxon>Bacillati</taxon>
        <taxon>Cyanobacteriota</taxon>
        <taxon>Cyanophyceae</taxon>
        <taxon>Nodosilineales</taxon>
        <taxon>Cymatolegaceae</taxon>
        <taxon>Vasconcelosia</taxon>
        <taxon>Vasconcelosia minhoensis</taxon>
    </lineage>
</organism>
<dbReference type="RefSeq" id="WP_193904622.1">
    <property type="nucleotide sequence ID" value="NZ_JADEXG010000002.1"/>
</dbReference>
<dbReference type="PANTHER" id="PTHR11122">
    <property type="entry name" value="APOSPORY-ASSOCIATED PROTEIN C-RELATED"/>
    <property type="match status" value="1"/>
</dbReference>
<dbReference type="SUPFAM" id="SSF74650">
    <property type="entry name" value="Galactose mutarotase-like"/>
    <property type="match status" value="1"/>
</dbReference>
<dbReference type="EMBL" id="JADEXG010000002">
    <property type="protein sequence ID" value="MBE9075957.1"/>
    <property type="molecule type" value="Genomic_DNA"/>
</dbReference>
<dbReference type="Gene3D" id="2.70.98.10">
    <property type="match status" value="1"/>
</dbReference>
<dbReference type="AlphaFoldDB" id="A0A8J7AUZ5"/>
<dbReference type="InterPro" id="IPR014718">
    <property type="entry name" value="GH-type_carb-bd"/>
</dbReference>
<name>A0A8J7AUZ5_9CYAN</name>
<keyword evidence="2" id="KW-1185">Reference proteome</keyword>
<dbReference type="PANTHER" id="PTHR11122:SF13">
    <property type="entry name" value="GLUCOSE-6-PHOSPHATE 1-EPIMERASE"/>
    <property type="match status" value="1"/>
</dbReference>
<dbReference type="Proteomes" id="UP000636505">
    <property type="component" value="Unassembled WGS sequence"/>
</dbReference>
<dbReference type="GO" id="GO:0016853">
    <property type="term" value="F:isomerase activity"/>
    <property type="evidence" value="ECO:0007669"/>
    <property type="project" value="InterPro"/>
</dbReference>
<dbReference type="InterPro" id="IPR008183">
    <property type="entry name" value="Aldose_1/G6P_1-epimerase"/>
</dbReference>
<protein>
    <submittedName>
        <fullName evidence="1">Aldose epimerase</fullName>
    </submittedName>
</protein>
<dbReference type="Pfam" id="PF01263">
    <property type="entry name" value="Aldose_epim"/>
    <property type="match status" value="1"/>
</dbReference>
<sequence length="289" mass="33597">MYSIDTQAEQFETYVLRDRDADATLKLVPERGGLVTHWQLQDQQILYFDAERFRDPSRSVRGGIPILFPICGNLPDDRYSYAGKTYPLKQHGFARDLPWQVRDQNLEDSAQLTLALTHSEQTYAAYPFKFELVFTYRLRGNTLEIEQRYTNHSERPMPFSTGLHPYFWVNHKPGLQLDIPASQYQDQIEKTRHAYSGELDWSQNEIDIAFRPINAQQAAAYDPERQLQLVLSWDQAYSTVVFWTVSGKDYFCLEPWSAPRNALNTGTDLLTLAPSETRRMTVTLTTNRR</sequence>
<accession>A0A8J7AUZ5</accession>
<dbReference type="CDD" id="cd09025">
    <property type="entry name" value="Aldose_epim_Slr1438"/>
    <property type="match status" value="1"/>
</dbReference>
<reference evidence="1" key="1">
    <citation type="submission" date="2020-10" db="EMBL/GenBank/DDBJ databases">
        <authorList>
            <person name="Castelo-Branco R."/>
            <person name="Eusebio N."/>
            <person name="Adriana R."/>
            <person name="Vieira A."/>
            <person name="Brugerolle De Fraissinette N."/>
            <person name="Rezende De Castro R."/>
            <person name="Schneider M.P."/>
            <person name="Vasconcelos V."/>
            <person name="Leao P.N."/>
        </authorList>
    </citation>
    <scope>NUCLEOTIDE SEQUENCE</scope>
    <source>
        <strain evidence="1">LEGE 07310</strain>
    </source>
</reference>
<evidence type="ECO:0000313" key="1">
    <source>
        <dbReference type="EMBL" id="MBE9075957.1"/>
    </source>
</evidence>
<dbReference type="GO" id="GO:0005975">
    <property type="term" value="P:carbohydrate metabolic process"/>
    <property type="evidence" value="ECO:0007669"/>
    <property type="project" value="InterPro"/>
</dbReference>